<keyword evidence="3" id="KW-0808">Transferase</keyword>
<dbReference type="SMART" id="SM00387">
    <property type="entry name" value="HATPase_c"/>
    <property type="match status" value="1"/>
</dbReference>
<keyword evidence="1" id="KW-0472">Membrane</keyword>
<dbReference type="Pfam" id="PF02518">
    <property type="entry name" value="HATPase_c"/>
    <property type="match status" value="1"/>
</dbReference>
<dbReference type="GO" id="GO:0016301">
    <property type="term" value="F:kinase activity"/>
    <property type="evidence" value="ECO:0007669"/>
    <property type="project" value="UniProtKB-KW"/>
</dbReference>
<dbReference type="PANTHER" id="PTHR34220:SF9">
    <property type="entry name" value="SIGNAL TRANSDUCTION HISTIDINE KINASE INTERNAL REGION DOMAIN-CONTAINING PROTEIN"/>
    <property type="match status" value="1"/>
</dbReference>
<keyword evidence="3" id="KW-0418">Kinase</keyword>
<keyword evidence="1" id="KW-1133">Transmembrane helix</keyword>
<dbReference type="InterPro" id="IPR010559">
    <property type="entry name" value="Sig_transdc_His_kin_internal"/>
</dbReference>
<protein>
    <submittedName>
        <fullName evidence="3">Histidine kinase</fullName>
    </submittedName>
</protein>
<feature type="transmembrane region" description="Helical" evidence="1">
    <location>
        <begin position="44"/>
        <end position="63"/>
    </location>
</feature>
<keyword evidence="4" id="KW-1185">Reference proteome</keyword>
<dbReference type="Proteomes" id="UP000663400">
    <property type="component" value="Chromosome"/>
</dbReference>
<dbReference type="InterPro" id="IPR050640">
    <property type="entry name" value="Bact_2-comp_sensor_kinase"/>
</dbReference>
<dbReference type="EMBL" id="CP071517">
    <property type="protein sequence ID" value="QSX73866.1"/>
    <property type="molecule type" value="Genomic_DNA"/>
</dbReference>
<dbReference type="PROSITE" id="PS51257">
    <property type="entry name" value="PROKAR_LIPOPROTEIN"/>
    <property type="match status" value="1"/>
</dbReference>
<evidence type="ECO:0000313" key="3">
    <source>
        <dbReference type="EMBL" id="QSX73866.1"/>
    </source>
</evidence>
<organism evidence="3 4">
    <name type="scientific">Lysobacter arenosi</name>
    <dbReference type="NCBI Taxonomy" id="2795387"/>
    <lineage>
        <taxon>Bacteria</taxon>
        <taxon>Pseudomonadati</taxon>
        <taxon>Pseudomonadota</taxon>
        <taxon>Gammaproteobacteria</taxon>
        <taxon>Lysobacterales</taxon>
        <taxon>Lysobacteraceae</taxon>
        <taxon>Lysobacter</taxon>
    </lineage>
</organism>
<reference evidence="3 4" key="1">
    <citation type="submission" date="2021-02" db="EMBL/GenBank/DDBJ databases">
        <title>Lysobacter arenosi sp. nov., isolated from soil of gangwondo yeongwol, south Korea.</title>
        <authorList>
            <person name="Kim K.R."/>
            <person name="Kim K.H."/>
            <person name="Jeon C.O."/>
        </authorList>
    </citation>
    <scope>NUCLEOTIDE SEQUENCE [LARGE SCALE GENOMIC DNA]</scope>
    <source>
        <strain evidence="3 4">R7</strain>
    </source>
</reference>
<dbReference type="SUPFAM" id="SSF55874">
    <property type="entry name" value="ATPase domain of HSP90 chaperone/DNA topoisomerase II/histidine kinase"/>
    <property type="match status" value="1"/>
</dbReference>
<proteinExistence type="predicted"/>
<dbReference type="InterPro" id="IPR036890">
    <property type="entry name" value="HATPase_C_sf"/>
</dbReference>
<dbReference type="InterPro" id="IPR003594">
    <property type="entry name" value="HATPase_dom"/>
</dbReference>
<feature type="transmembrane region" description="Helical" evidence="1">
    <location>
        <begin position="12"/>
        <end position="32"/>
    </location>
</feature>
<dbReference type="PANTHER" id="PTHR34220">
    <property type="entry name" value="SENSOR HISTIDINE KINASE YPDA"/>
    <property type="match status" value="1"/>
</dbReference>
<feature type="domain" description="Histidine kinase" evidence="2">
    <location>
        <begin position="272"/>
        <end position="365"/>
    </location>
</feature>
<gene>
    <name evidence="3" type="ORF">HIV01_011555</name>
</gene>
<accession>A0ABX7R957</accession>
<dbReference type="Gene3D" id="3.30.565.10">
    <property type="entry name" value="Histidine kinase-like ATPase, C-terminal domain"/>
    <property type="match status" value="1"/>
</dbReference>
<evidence type="ECO:0000256" key="1">
    <source>
        <dbReference type="SAM" id="Phobius"/>
    </source>
</evidence>
<dbReference type="InterPro" id="IPR005467">
    <property type="entry name" value="His_kinase_dom"/>
</dbReference>
<evidence type="ECO:0000259" key="2">
    <source>
        <dbReference type="PROSITE" id="PS50109"/>
    </source>
</evidence>
<evidence type="ECO:0000313" key="4">
    <source>
        <dbReference type="Proteomes" id="UP000663400"/>
    </source>
</evidence>
<feature type="transmembrane region" description="Helical" evidence="1">
    <location>
        <begin position="75"/>
        <end position="99"/>
    </location>
</feature>
<dbReference type="Pfam" id="PF06580">
    <property type="entry name" value="His_kinase"/>
    <property type="match status" value="1"/>
</dbReference>
<name>A0ABX7R957_9GAMM</name>
<dbReference type="RefSeq" id="WP_200607251.1">
    <property type="nucleotide sequence ID" value="NZ_CP071517.1"/>
</dbReference>
<feature type="transmembrane region" description="Helical" evidence="1">
    <location>
        <begin position="119"/>
        <end position="138"/>
    </location>
</feature>
<sequence>MERFSADTRQAAWLGFSVWTVSCGLFVLPTYFGAGELPARVLEHVGALYVVGIALTTLIHLAAVRVRDRSIATKLITMFVAVAVAAILLGVADFTATWWLRLAARDDPFATIARTLNNVVGYFWLYGLIAAILVVIQVNRTVRERERELADARAAEIEARALAAKAEAAASAARLAALTYQLNPHLLFNALNAASSLVVNHRNEQAEALLAKLSAFLRSTLVTDPQSTVTIGQELTTVETYLDVEAVRFGERLRVVLDCPPELEDAPVPSFLLQPLVENAVKYAVAPTRHAVTLRIAVTQDGDDLVVTVEDDGDPAKVTDVRKGTGVGLANVRQRLDVLYGERGTLRAGPLPHGFRASVRLPLAPADALTAEAG</sequence>
<keyword evidence="1" id="KW-0812">Transmembrane</keyword>
<dbReference type="PROSITE" id="PS50109">
    <property type="entry name" value="HIS_KIN"/>
    <property type="match status" value="1"/>
</dbReference>